<organism evidence="1 2">
    <name type="scientific">Leptidea sinapis</name>
    <dbReference type="NCBI Taxonomy" id="189913"/>
    <lineage>
        <taxon>Eukaryota</taxon>
        <taxon>Metazoa</taxon>
        <taxon>Ecdysozoa</taxon>
        <taxon>Arthropoda</taxon>
        <taxon>Hexapoda</taxon>
        <taxon>Insecta</taxon>
        <taxon>Pterygota</taxon>
        <taxon>Neoptera</taxon>
        <taxon>Endopterygota</taxon>
        <taxon>Lepidoptera</taxon>
        <taxon>Glossata</taxon>
        <taxon>Ditrysia</taxon>
        <taxon>Papilionoidea</taxon>
        <taxon>Pieridae</taxon>
        <taxon>Dismorphiinae</taxon>
        <taxon>Leptidea</taxon>
    </lineage>
</organism>
<protein>
    <submittedName>
        <fullName evidence="1">Uncharacterized protein</fullName>
    </submittedName>
</protein>
<dbReference type="AlphaFoldDB" id="A0A5E4Q2Z4"/>
<evidence type="ECO:0000313" key="2">
    <source>
        <dbReference type="Proteomes" id="UP000324832"/>
    </source>
</evidence>
<keyword evidence="2" id="KW-1185">Reference proteome</keyword>
<dbReference type="EMBL" id="FZQP02001338">
    <property type="protein sequence ID" value="VVC92592.1"/>
    <property type="molecule type" value="Genomic_DNA"/>
</dbReference>
<accession>A0A5E4Q2Z4</accession>
<reference evidence="1 2" key="1">
    <citation type="submission" date="2017-07" db="EMBL/GenBank/DDBJ databases">
        <authorList>
            <person name="Talla V."/>
            <person name="Backstrom N."/>
        </authorList>
    </citation>
    <scope>NUCLEOTIDE SEQUENCE [LARGE SCALE GENOMIC DNA]</scope>
</reference>
<gene>
    <name evidence="1" type="ORF">LSINAPIS_LOCUS4998</name>
</gene>
<name>A0A5E4Q2Z4_9NEOP</name>
<dbReference type="Proteomes" id="UP000324832">
    <property type="component" value="Unassembled WGS sequence"/>
</dbReference>
<sequence length="136" mass="15139">MEIGNPPEPNIDAVSANTVENIGVDFAPSIVTPGHKVTVETQTNINHRTVAVQTVTQIPRSSVIRRWTDTVTTPVLIPNRCEKCITREEMVELIRDGINSTFEAIFKELNDEIKADLNKSIASELKKQIKSLLVDM</sequence>
<evidence type="ECO:0000313" key="1">
    <source>
        <dbReference type="EMBL" id="VVC92592.1"/>
    </source>
</evidence>
<proteinExistence type="predicted"/>